<evidence type="ECO:0000313" key="3">
    <source>
        <dbReference type="Proteomes" id="UP000061603"/>
    </source>
</evidence>
<sequence>MALFDAANREDPNQEAGQPKELLYSQRMSDMLHRYAPEADEAVQLAVRAQHIRRWSVPRGDYPMTKEGYFQWRTGLYRMHAEIAGALMRQAGYGEATIGRAQAAIAKRRLKSNPDSQLLEDVAGLVFIEHYLCSFVVSKPDYDEEKWIDIIRKTWQKMSDKAHQFALSGALRLPEQYIPLITRAIG</sequence>
<organism evidence="2 3">
    <name type="scientific">Rugosibacter aromaticivorans</name>
    <dbReference type="NCBI Taxonomy" id="1565605"/>
    <lineage>
        <taxon>Bacteria</taxon>
        <taxon>Pseudomonadati</taxon>
        <taxon>Pseudomonadota</taxon>
        <taxon>Betaproteobacteria</taxon>
        <taxon>Nitrosomonadales</taxon>
        <taxon>Sterolibacteriaceae</taxon>
        <taxon>Rugosibacter</taxon>
    </lineage>
</organism>
<dbReference type="Proteomes" id="UP000061603">
    <property type="component" value="Chromosome"/>
</dbReference>
<keyword evidence="3" id="KW-1185">Reference proteome</keyword>
<dbReference type="AlphaFoldDB" id="A0A0C5J317"/>
<gene>
    <name evidence="2" type="ORF">PG1C_05805</name>
</gene>
<dbReference type="PANTHER" id="PTHR41729">
    <property type="entry name" value="GLUTAMYL-TRNA SYNTHETASE"/>
    <property type="match status" value="1"/>
</dbReference>
<dbReference type="PANTHER" id="PTHR41729:SF1">
    <property type="entry name" value="GLUTAMYL-TRNA SYNTHETASE"/>
    <property type="match status" value="1"/>
</dbReference>
<dbReference type="HOGENOM" id="CLU_085403_0_0_4"/>
<reference evidence="2 3" key="1">
    <citation type="journal article" date="2015" name="Genome Announc.">
        <title>Complete Genome Sequence of a Novel Bacterium within the Family Rhodocyclaceae That Degrades Polycyclic Aromatic Hydrocarbons.</title>
        <authorList>
            <person name="Singleton D.R."/>
            <person name="Dickey A.N."/>
            <person name="Scholl E.H."/>
            <person name="Wright F.A."/>
            <person name="Aitken M.D."/>
        </authorList>
    </citation>
    <scope>NUCLEOTIDE SEQUENCE [LARGE SCALE GENOMIC DNA]</scope>
    <source>
        <strain evidence="3">PG1-Ca6</strain>
    </source>
</reference>
<protein>
    <recommendedName>
        <fullName evidence="4">Glutamyl-tRNA synthetase</fullName>
    </recommendedName>
</protein>
<evidence type="ECO:0000256" key="1">
    <source>
        <dbReference type="SAM" id="MobiDB-lite"/>
    </source>
</evidence>
<dbReference type="EMBL" id="CP010554">
    <property type="protein sequence ID" value="AJP49447.1"/>
    <property type="molecule type" value="Genomic_DNA"/>
</dbReference>
<feature type="region of interest" description="Disordered" evidence="1">
    <location>
        <begin position="1"/>
        <end position="20"/>
    </location>
</feature>
<dbReference type="Pfam" id="PF13875">
    <property type="entry name" value="DUF4202"/>
    <property type="match status" value="1"/>
</dbReference>
<name>A0A0C5J317_9PROT</name>
<dbReference type="STRING" id="1565605.PG1C_05805"/>
<evidence type="ECO:0000313" key="2">
    <source>
        <dbReference type="EMBL" id="AJP49447.1"/>
    </source>
</evidence>
<dbReference type="InterPro" id="IPR025255">
    <property type="entry name" value="DUF4202"/>
</dbReference>
<accession>A0A0C5J317</accession>
<dbReference type="KEGG" id="rbu:PG1C_05805"/>
<evidence type="ECO:0008006" key="4">
    <source>
        <dbReference type="Google" id="ProtNLM"/>
    </source>
</evidence>
<proteinExistence type="predicted"/>
<dbReference type="PATRIC" id="fig|1565605.3.peg.1221"/>